<evidence type="ECO:0000259" key="3">
    <source>
        <dbReference type="PROSITE" id="PS51671"/>
    </source>
</evidence>
<gene>
    <name evidence="4" type="ORF">IWW36_000729</name>
</gene>
<sequence length="1195" mass="138335">MNNYYPGGRDIFKPVDPDIPGPGTYDVHSPEVTYKKYGFLSHGERFKEEKVEERVYESRALSRAGSQSRRNLASTMSAVRAEEARLKREIEYYQKTLQEQQTSAAKEARVLRDKMQQAEDKVKELLRERTEIKKRLTQREIDLRAKERECGMVAAQLEKQQQQVMANPKAEKQLRESAEQASQMCEKLKSTLDKARRNSEEDKRRIRKLELHMRKLEQEKEKCEVELKQMQEAEFPRQMQRLKRELRQQEEQYRERVRKLGVELQESKDLASRYMTELGEANVHVTALESEIQVLVERQKTRSSGTSKQLDAAMQQLEDTQARLTEVERISKQRTEESERLLDAARGHIDELQGEIARLEQEREQVQHEMQGRIHELTQDYQAAKREFETSVRGAGDERTKRLHDTQSRLERATQDVLELKAEVSELRGVLLQKEMAWKDQKLAFESDLQAAAADYEALQARMQEQRRLHDARIEAAEAQLLAKEQTWQRERTGILAKLDQAHKDAFRLRDALDIAEKDNAQTKADCEADVLRINQELSDARAELDAQQRKWDAEQREIMQTHTEEISALRDECTMLEQQLRDDRQSLEQQLQDAREEISEHVRSHDEQVNSLQEQLNDTQALLEQQVRENRSLETRIMEADAAAAERTDELEARLEEMRLEHAQALRSVDDKHAKELRELQARAENDRADAAELRDENEILNLRVRELEETNAQMSAECVQLHEMVDELEAGQTQADALAHYIQLLQQLDARYRAEKKQWAGERTELQERLARYRFREGMWATQIEHTENELAATEEARVHMVGQARAMYEELLQAWDEQAEQAEISLLLATAGTEPGEDPSELQDIAGLVRTVFVDGIRRAQNAQKERACVENTLQELKFMRVQGQIVETVGEMSQKHKAERHKLESDLEAARADYRKLHEVAASSRKQFEAQVSELESRISELTAVSALPQNNAAQLEAENAALSAQVKQLAALNADMDQRLEVFEISAADEHNELAQKIQMLESHNTHMTRLLEQCEVDMATNVQEINQMGQRIAELESERAILAEQSQFQIAWLKENYSKAYRDLDIVLNNDGGHSNLRQRIRYVESLKTQILGLKKESFEYARDRDRFKHQVQLLKSELNAYKEVGDVDASRVRSRMYSQTTAAAAARRNKPANDTQSRSTLGKRGAEVVSKALDDARQLRLQQMTIEE</sequence>
<proteinExistence type="predicted"/>
<reference evidence="4" key="1">
    <citation type="submission" date="2022-07" db="EMBL/GenBank/DDBJ databases">
        <title>Phylogenomic reconstructions and comparative analyses of Kickxellomycotina fungi.</title>
        <authorList>
            <person name="Reynolds N.K."/>
            <person name="Stajich J.E."/>
            <person name="Barry K."/>
            <person name="Grigoriev I.V."/>
            <person name="Crous P."/>
            <person name="Smith M.E."/>
        </authorList>
    </citation>
    <scope>NUCLEOTIDE SEQUENCE</scope>
    <source>
        <strain evidence="4">NRRL 1566</strain>
    </source>
</reference>
<organism evidence="4 5">
    <name type="scientific">Coemansia brasiliensis</name>
    <dbReference type="NCBI Taxonomy" id="2650707"/>
    <lineage>
        <taxon>Eukaryota</taxon>
        <taxon>Fungi</taxon>
        <taxon>Fungi incertae sedis</taxon>
        <taxon>Zoopagomycota</taxon>
        <taxon>Kickxellomycotina</taxon>
        <taxon>Kickxellomycetes</taxon>
        <taxon>Kickxellales</taxon>
        <taxon>Kickxellaceae</taxon>
        <taxon>Coemansia</taxon>
    </lineage>
</organism>
<protein>
    <recommendedName>
        <fullName evidence="3">ACT domain-containing protein</fullName>
    </recommendedName>
</protein>
<evidence type="ECO:0000313" key="4">
    <source>
        <dbReference type="EMBL" id="KAJ2851956.1"/>
    </source>
</evidence>
<keyword evidence="1" id="KW-0175">Coiled coil</keyword>
<feature type="coiled-coil region" evidence="1">
    <location>
        <begin position="863"/>
        <end position="977"/>
    </location>
</feature>
<name>A0A9W8IGX9_9FUNG</name>
<keyword evidence="5" id="KW-1185">Reference proteome</keyword>
<feature type="coiled-coil region" evidence="1">
    <location>
        <begin position="524"/>
        <end position="726"/>
    </location>
</feature>
<dbReference type="PROSITE" id="PS51671">
    <property type="entry name" value="ACT"/>
    <property type="match status" value="1"/>
</dbReference>
<dbReference type="EMBL" id="JANBUW010000007">
    <property type="protein sequence ID" value="KAJ2851956.1"/>
    <property type="molecule type" value="Genomic_DNA"/>
</dbReference>
<evidence type="ECO:0000313" key="5">
    <source>
        <dbReference type="Proteomes" id="UP001139887"/>
    </source>
</evidence>
<evidence type="ECO:0000256" key="2">
    <source>
        <dbReference type="SAM" id="MobiDB-lite"/>
    </source>
</evidence>
<feature type="coiled-coil region" evidence="1">
    <location>
        <begin position="1024"/>
        <end position="1051"/>
    </location>
</feature>
<comment type="caution">
    <text evidence="4">The sequence shown here is derived from an EMBL/GenBank/DDBJ whole genome shotgun (WGS) entry which is preliminary data.</text>
</comment>
<evidence type="ECO:0000256" key="1">
    <source>
        <dbReference type="SAM" id="Coils"/>
    </source>
</evidence>
<dbReference type="OrthoDB" id="419631at2759"/>
<accession>A0A9W8IGX9</accession>
<feature type="domain" description="ACT" evidence="3">
    <location>
        <begin position="259"/>
        <end position="332"/>
    </location>
</feature>
<feature type="coiled-coil region" evidence="1">
    <location>
        <begin position="101"/>
        <end position="263"/>
    </location>
</feature>
<feature type="region of interest" description="Disordered" evidence="2">
    <location>
        <begin position="1146"/>
        <end position="1173"/>
    </location>
</feature>
<dbReference type="Proteomes" id="UP001139887">
    <property type="component" value="Unassembled WGS sequence"/>
</dbReference>
<feature type="coiled-coil region" evidence="1">
    <location>
        <begin position="307"/>
        <end position="480"/>
    </location>
</feature>
<dbReference type="AlphaFoldDB" id="A0A9W8IGX9"/>
<dbReference type="InterPro" id="IPR002912">
    <property type="entry name" value="ACT_dom"/>
</dbReference>